<dbReference type="GO" id="GO:0005975">
    <property type="term" value="P:carbohydrate metabolic process"/>
    <property type="evidence" value="ECO:0007669"/>
    <property type="project" value="UniProtKB-ARBA"/>
</dbReference>
<accession>A0A0H2KKA1</accession>
<keyword evidence="2" id="KW-0812">Transmembrane</keyword>
<dbReference type="InterPro" id="IPR032109">
    <property type="entry name" value="Big_3_5"/>
</dbReference>
<dbReference type="InterPro" id="IPR006311">
    <property type="entry name" value="TAT_signal"/>
</dbReference>
<dbReference type="STRING" id="264251.FB00_14555"/>
<dbReference type="Pfam" id="PF16640">
    <property type="entry name" value="Big_3_5"/>
    <property type="match status" value="2"/>
</dbReference>
<dbReference type="EMBL" id="JNBQ01000022">
    <property type="protein sequence ID" value="KLN33975.1"/>
    <property type="molecule type" value="Genomic_DNA"/>
</dbReference>
<feature type="transmembrane region" description="Helical" evidence="2">
    <location>
        <begin position="1579"/>
        <end position="1599"/>
    </location>
</feature>
<protein>
    <recommendedName>
        <fullName evidence="8">LPXTG cell wall anchor domain-containing protein</fullName>
    </recommendedName>
</protein>
<dbReference type="NCBIfam" id="TIGR01167">
    <property type="entry name" value="LPXTG_anchor"/>
    <property type="match status" value="1"/>
</dbReference>
<dbReference type="Proteomes" id="UP000035265">
    <property type="component" value="Unassembled WGS sequence"/>
</dbReference>
<feature type="domain" description="Bacterial Ig-like" evidence="5">
    <location>
        <begin position="213"/>
        <end position="296"/>
    </location>
</feature>
<evidence type="ECO:0000256" key="2">
    <source>
        <dbReference type="SAM" id="Phobius"/>
    </source>
</evidence>
<dbReference type="PROSITE" id="PS51318">
    <property type="entry name" value="TAT"/>
    <property type="match status" value="1"/>
</dbReference>
<dbReference type="InterPro" id="IPR013783">
    <property type="entry name" value="Ig-like_fold"/>
</dbReference>
<gene>
    <name evidence="6" type="ORF">FB00_14555</name>
</gene>
<feature type="domain" description="Htaa" evidence="4">
    <location>
        <begin position="1101"/>
        <end position="1260"/>
    </location>
</feature>
<reference evidence="6 7" key="1">
    <citation type="submission" date="2014-05" db="EMBL/GenBank/DDBJ databases">
        <title>Cellulosimicrobium funkei U11 genome.</title>
        <authorList>
            <person name="Hu C."/>
            <person name="Gong Y."/>
            <person name="Wan W."/>
            <person name="Jiang M."/>
        </authorList>
    </citation>
    <scope>NUCLEOTIDE SEQUENCE [LARGE SCALE GENOMIC DNA]</scope>
    <source>
        <strain evidence="6 7">U11</strain>
    </source>
</reference>
<feature type="domain" description="Bacterial Ig-like" evidence="5">
    <location>
        <begin position="1007"/>
        <end position="1091"/>
    </location>
</feature>
<evidence type="ECO:0000256" key="1">
    <source>
        <dbReference type="SAM" id="MobiDB-lite"/>
    </source>
</evidence>
<dbReference type="InterPro" id="IPR007331">
    <property type="entry name" value="Htaa"/>
</dbReference>
<evidence type="ECO:0000313" key="7">
    <source>
        <dbReference type="Proteomes" id="UP000035265"/>
    </source>
</evidence>
<dbReference type="Gene3D" id="2.60.40.10">
    <property type="entry name" value="Immunoglobulins"/>
    <property type="match status" value="2"/>
</dbReference>
<keyword evidence="2" id="KW-0472">Membrane</keyword>
<dbReference type="RefSeq" id="WP_047233590.1">
    <property type="nucleotide sequence ID" value="NZ_JNBQ01000022.1"/>
</dbReference>
<keyword evidence="7" id="KW-1185">Reference proteome</keyword>
<keyword evidence="2" id="KW-1133">Transmembrane helix</keyword>
<proteinExistence type="predicted"/>
<evidence type="ECO:0008006" key="8">
    <source>
        <dbReference type="Google" id="ProtNLM"/>
    </source>
</evidence>
<feature type="domain" description="Htaa" evidence="4">
    <location>
        <begin position="1400"/>
        <end position="1556"/>
    </location>
</feature>
<feature type="region of interest" description="Disordered" evidence="1">
    <location>
        <begin position="869"/>
        <end position="888"/>
    </location>
</feature>
<comment type="caution">
    <text evidence="6">The sequence shown here is derived from an EMBL/GenBank/DDBJ whole genome shotgun (WGS) entry which is preliminary data.</text>
</comment>
<evidence type="ECO:0000259" key="5">
    <source>
        <dbReference type="Pfam" id="PF16640"/>
    </source>
</evidence>
<feature type="signal peptide" evidence="3">
    <location>
        <begin position="1"/>
        <end position="36"/>
    </location>
</feature>
<evidence type="ECO:0000256" key="3">
    <source>
        <dbReference type="SAM" id="SignalP"/>
    </source>
</evidence>
<evidence type="ECO:0000259" key="4">
    <source>
        <dbReference type="Pfam" id="PF04213"/>
    </source>
</evidence>
<dbReference type="PATRIC" id="fig|264251.5.peg.2966"/>
<evidence type="ECO:0000313" key="6">
    <source>
        <dbReference type="EMBL" id="KLN33975.1"/>
    </source>
</evidence>
<sequence length="1613" mass="160612">MRTSSSRRVRRGLASFLAAALAAGLTVAGAGAPAQAAPTDVTGGSATWNFVDSWTSYVTGPIAQGTVTPALQGGQSSYGPASGTYDDGSGIGSVRLGGSTRYQGHHGALDVTVSDLRLDLTGPTTGVLYADFAGTVNAGAGDDAKVADVAVSATRDGDQVTFVANGTVAASLGDVSSYFSSYAGKPIATLTARVESPEPAAPAQATTTTLAVTPAGTSVAGTTVTLAATVAPAAAGTVEFRDGSAVLGTTPVADGVARLETASLAAGAHELSATFEPADPAAFVASTSAGVAHSVTATAPEPEPEPEPAVDPKVTVSPSTPVDPAVENTFTVSGTGFVGDGARFGAYVVVGEKSIWDGSGPLVATGWLQLGWVMPQQVVDGAFTTTLTVPAGSFDPSKEYVVATSAAHGLSATDRSLDTFTPVAVQQPEPQEPVSAPFPQIAEPGTTHGTVSWKVSDRVFSYYNDKQVTGGVTADGTFGFPVTAVAQSGGVTDLTLSGAVRLTWKNTYAGSTPFYWLQLEDLTARVDQAGHGVLSAAVSWDNLTDAADSSAATRLDVATFTVDPGALGTGRVLVTSSAQQYTDALLAYLEPTGQRAHFAASGPNDANAEAKKTAPVTLAFGEDEVTAWEPAIDVYAADGTTPLGDTPVQVGDTIVVKGSGFDPAANVGGYGMPIPATLPQGTYVVFGSFAEEWRPSEDAKGSARKVGSQSWALAASVLDQVPPQYQGAIRAAWTEIAEDGTFEARLVVKNPAALEGGRYGVYTYPAGGAVNADQELYAPVVFDVPASLSVTPATTTVEAGDTVRIAVDGLVEGDVVKGVTFGGKAATFSRDGATILLAVPADAAAGSVPVVVTSELGVTGSTTLTVTAPAPEPEPAVEPKVTVSPSTPVDPAVENTFTVSGTGFVGDGARFGAYVVVGEKSIWDGSGPLVATGWLQLGWVMPQQVVDGAFTTTLTVPAGSFDPSKEYVVATSAAHGLSATDRSLDTFTPVAVRQPAPEARPTTTALASSATSVVEGTAVTFTATVTPQAAGAVRFTAGDTTLGTATVVDGVASYRATGLAAGSHAVTATFVPSDSTAFVGSASSPVTVTVTAKPSVPTTAGSLTWGVKESFRSYIVGPVAGGGATTSSGAAVVDGLFRFGQADGGTWTAASGRGSVKYSGTVRFTGHSGALDLALTNPVVDVTGPGAGRLLVDARSTGLDGSTFDRKGVVVASLALGAPTTSADGAVTYTKAAATLTADGSLAFSGFYPAGTALDPVTFTVGAVSTAPGGGGTIGTPGTGTPGTPTDPAKATLSVAQARPGDEVTISGVGFGAHEAGIRTEIRSTPRTLATGVTANAGGAASSTVTIPKDVAPGEHTLLLIGAGHTASAPLTIVGAGTTGTGTGSGSAAEQCFAQGVNGATLSWGVSDRFRAYVTGPIAKGSVSTSGVQDSGSAFAWSGGKGSFNTDLGKGRASFGGSVSFSGHEGILDLRISNPRVVVDGSSGTLVVDVQSSDMEGNKSSSSGVAFASLDLSGKKSTSGSTITWSGAPATLTAAGAKAFAGFYEAGTALSPVTFTFPVGGDVECDAYSGALASTGTDAGSLALLAGTLLLTGGAILTVRRRRAGRAQAVTLA</sequence>
<organism evidence="6 7">
    <name type="scientific">Cellulosimicrobium funkei</name>
    <dbReference type="NCBI Taxonomy" id="264251"/>
    <lineage>
        <taxon>Bacteria</taxon>
        <taxon>Bacillati</taxon>
        <taxon>Actinomycetota</taxon>
        <taxon>Actinomycetes</taxon>
        <taxon>Micrococcales</taxon>
        <taxon>Promicromonosporaceae</taxon>
        <taxon>Cellulosimicrobium</taxon>
    </lineage>
</organism>
<name>A0A0H2KKA1_9MICO</name>
<dbReference type="Pfam" id="PF04213">
    <property type="entry name" value="HtaA"/>
    <property type="match status" value="3"/>
</dbReference>
<feature type="region of interest" description="Disordered" evidence="1">
    <location>
        <begin position="296"/>
        <end position="322"/>
    </location>
</feature>
<feature type="domain" description="Htaa" evidence="4">
    <location>
        <begin position="44"/>
        <end position="165"/>
    </location>
</feature>
<feature type="chain" id="PRO_5002595492" description="LPXTG cell wall anchor domain-containing protein" evidence="3">
    <location>
        <begin position="37"/>
        <end position="1613"/>
    </location>
</feature>
<keyword evidence="3" id="KW-0732">Signal</keyword>